<dbReference type="InterPro" id="IPR039532">
    <property type="entry name" value="TetR_C_Firmicutes"/>
</dbReference>
<dbReference type="InterPro" id="IPR009057">
    <property type="entry name" value="Homeodomain-like_sf"/>
</dbReference>
<dbReference type="EMBL" id="JAAMFK010000003">
    <property type="protein sequence ID" value="MBS9338523.1"/>
    <property type="molecule type" value="Genomic_DNA"/>
</dbReference>
<dbReference type="SUPFAM" id="SSF46689">
    <property type="entry name" value="Homeodomain-like"/>
    <property type="match status" value="1"/>
</dbReference>
<dbReference type="PANTHER" id="PTHR43479">
    <property type="entry name" value="ACREF/ENVCD OPERON REPRESSOR-RELATED"/>
    <property type="match status" value="1"/>
</dbReference>
<evidence type="ECO:0000256" key="1">
    <source>
        <dbReference type="ARBA" id="ARBA00023125"/>
    </source>
</evidence>
<dbReference type="Proteomes" id="UP001519504">
    <property type="component" value="Unassembled WGS sequence"/>
</dbReference>
<dbReference type="Pfam" id="PF00440">
    <property type="entry name" value="TetR_N"/>
    <property type="match status" value="1"/>
</dbReference>
<keyword evidence="5" id="KW-1185">Reference proteome</keyword>
<evidence type="ECO:0000256" key="2">
    <source>
        <dbReference type="PROSITE-ProRule" id="PRU00335"/>
    </source>
</evidence>
<dbReference type="PANTHER" id="PTHR43479:SF7">
    <property type="entry name" value="TETR-FAMILY TRANSCRIPTIONAL REGULATOR"/>
    <property type="match status" value="1"/>
</dbReference>
<dbReference type="PROSITE" id="PS50977">
    <property type="entry name" value="HTH_TETR_2"/>
    <property type="match status" value="1"/>
</dbReference>
<dbReference type="RefSeq" id="WP_213808809.1">
    <property type="nucleotide sequence ID" value="NZ_JAAMFK010000003.1"/>
</dbReference>
<dbReference type="InterPro" id="IPR001647">
    <property type="entry name" value="HTH_TetR"/>
</dbReference>
<protein>
    <submittedName>
        <fullName evidence="4">TetR family transcriptional regulator</fullName>
    </submittedName>
</protein>
<dbReference type="InterPro" id="IPR050624">
    <property type="entry name" value="HTH-type_Tx_Regulator"/>
</dbReference>
<evidence type="ECO:0000259" key="3">
    <source>
        <dbReference type="PROSITE" id="PS50977"/>
    </source>
</evidence>
<name>A0ABS5QZ99_9LACO</name>
<feature type="domain" description="HTH tetR-type" evidence="3">
    <location>
        <begin position="10"/>
        <end position="70"/>
    </location>
</feature>
<feature type="DNA-binding region" description="H-T-H motif" evidence="2">
    <location>
        <begin position="33"/>
        <end position="52"/>
    </location>
</feature>
<keyword evidence="1 2" id="KW-0238">DNA-binding</keyword>
<evidence type="ECO:0000313" key="5">
    <source>
        <dbReference type="Proteomes" id="UP001519504"/>
    </source>
</evidence>
<reference evidence="4 5" key="1">
    <citation type="submission" date="2020-02" db="EMBL/GenBank/DDBJ databases">
        <title>Fructobacillus sp. isolated from paper mulberry of Taiwan.</title>
        <authorList>
            <person name="Lin S.-T."/>
        </authorList>
    </citation>
    <scope>NUCLEOTIDE SEQUENCE [LARGE SCALE GENOMIC DNA]</scope>
    <source>
        <strain evidence="4 5">M2-14</strain>
    </source>
</reference>
<sequence>MKAKDDVRYGKADYAIRQAFLGLLEKKNYNKISVKEIIEAAKINRSTFYAHYLDKEDLMDKIQEELMDDLIGSLPDVDWSAGDIQKQLSLRSSAFVTVTYKQKALVSLLLSENAEHSFEGQMRERAEQTFYSLIDGLELTIPSKYAIALLSSSVINFLTTWVRSDYEESPAELADILASLMPDILLKVLNTDEEVLKLH</sequence>
<organism evidence="4 5">
    <name type="scientific">Fructobacillus broussonetiae</name>
    <dbReference type="NCBI Taxonomy" id="2713173"/>
    <lineage>
        <taxon>Bacteria</taxon>
        <taxon>Bacillati</taxon>
        <taxon>Bacillota</taxon>
        <taxon>Bacilli</taxon>
        <taxon>Lactobacillales</taxon>
        <taxon>Lactobacillaceae</taxon>
        <taxon>Fructobacillus</taxon>
    </lineage>
</organism>
<comment type="caution">
    <text evidence="4">The sequence shown here is derived from an EMBL/GenBank/DDBJ whole genome shotgun (WGS) entry which is preliminary data.</text>
</comment>
<evidence type="ECO:0000313" key="4">
    <source>
        <dbReference type="EMBL" id="MBS9338523.1"/>
    </source>
</evidence>
<dbReference type="Gene3D" id="1.10.357.10">
    <property type="entry name" value="Tetracycline Repressor, domain 2"/>
    <property type="match status" value="1"/>
</dbReference>
<dbReference type="Pfam" id="PF14278">
    <property type="entry name" value="TetR_C_8"/>
    <property type="match status" value="1"/>
</dbReference>
<accession>A0ABS5QZ99</accession>
<gene>
    <name evidence="4" type="ORF">G6R29_02585</name>
</gene>
<proteinExistence type="predicted"/>